<dbReference type="AlphaFoldDB" id="A0A0R3SZK6"/>
<name>A0A0R3SZK6_HYMDI</name>
<dbReference type="WBParaSite" id="HDID_0001120201-mRNA-1">
    <property type="protein sequence ID" value="HDID_0001120201-mRNA-1"/>
    <property type="gene ID" value="HDID_0001120201"/>
</dbReference>
<dbReference type="EMBL" id="UYSG01012875">
    <property type="protein sequence ID" value="VDL65079.1"/>
    <property type="molecule type" value="Genomic_DNA"/>
</dbReference>
<gene>
    <name evidence="1" type="ORF">HDID_LOCUS11199</name>
</gene>
<organism evidence="3">
    <name type="scientific">Hymenolepis diminuta</name>
    <name type="common">Rat tapeworm</name>
    <dbReference type="NCBI Taxonomy" id="6216"/>
    <lineage>
        <taxon>Eukaryota</taxon>
        <taxon>Metazoa</taxon>
        <taxon>Spiralia</taxon>
        <taxon>Lophotrochozoa</taxon>
        <taxon>Platyhelminthes</taxon>
        <taxon>Cestoda</taxon>
        <taxon>Eucestoda</taxon>
        <taxon>Cyclophyllidea</taxon>
        <taxon>Hymenolepididae</taxon>
        <taxon>Hymenolepis</taxon>
    </lineage>
</organism>
<proteinExistence type="predicted"/>
<protein>
    <submittedName>
        <fullName evidence="1 3">Uncharacterized protein</fullName>
    </submittedName>
</protein>
<accession>A0A0R3SZK6</accession>
<sequence length="69" mass="7875">MWDEKRARASSLRHLLPVTLPSFELGTFCVLGRRDNHYTTGSRPRSSLPQLITLFAQLSLHDEHQCPSV</sequence>
<evidence type="ECO:0000313" key="1">
    <source>
        <dbReference type="EMBL" id="VDL65079.1"/>
    </source>
</evidence>
<evidence type="ECO:0000313" key="3">
    <source>
        <dbReference type="WBParaSite" id="HDID_0001120201-mRNA-1"/>
    </source>
</evidence>
<reference evidence="1 2" key="2">
    <citation type="submission" date="2018-11" db="EMBL/GenBank/DDBJ databases">
        <authorList>
            <consortium name="Pathogen Informatics"/>
        </authorList>
    </citation>
    <scope>NUCLEOTIDE SEQUENCE [LARGE SCALE GENOMIC DNA]</scope>
</reference>
<reference evidence="3" key="1">
    <citation type="submission" date="2017-02" db="UniProtKB">
        <authorList>
            <consortium name="WormBaseParasite"/>
        </authorList>
    </citation>
    <scope>IDENTIFICATION</scope>
</reference>
<dbReference type="Proteomes" id="UP000274504">
    <property type="component" value="Unassembled WGS sequence"/>
</dbReference>
<evidence type="ECO:0000313" key="2">
    <source>
        <dbReference type="Proteomes" id="UP000274504"/>
    </source>
</evidence>